<dbReference type="Proteomes" id="UP000218437">
    <property type="component" value="Chromosome"/>
</dbReference>
<dbReference type="Gene3D" id="3.40.50.1240">
    <property type="entry name" value="Phosphoglycerate mutase-like"/>
    <property type="match status" value="1"/>
</dbReference>
<name>A0A290X108_9BURK</name>
<keyword evidence="1" id="KW-1133">Transmembrane helix</keyword>
<dbReference type="KEGG" id="jsv:CNX70_22840"/>
<feature type="transmembrane region" description="Helical" evidence="1">
    <location>
        <begin position="134"/>
        <end position="155"/>
    </location>
</feature>
<keyword evidence="3" id="KW-1185">Reference proteome</keyword>
<evidence type="ECO:0000313" key="2">
    <source>
        <dbReference type="EMBL" id="ATD62658.1"/>
    </source>
</evidence>
<proteinExistence type="predicted"/>
<evidence type="ECO:0000256" key="1">
    <source>
        <dbReference type="SAM" id="Phobius"/>
    </source>
</evidence>
<organism evidence="2 3">
    <name type="scientific">Janthinobacterium svalbardensis</name>
    <dbReference type="NCBI Taxonomy" id="368607"/>
    <lineage>
        <taxon>Bacteria</taxon>
        <taxon>Pseudomonadati</taxon>
        <taxon>Pseudomonadota</taxon>
        <taxon>Betaproteobacteria</taxon>
        <taxon>Burkholderiales</taxon>
        <taxon>Oxalobacteraceae</taxon>
        <taxon>Janthinobacterium</taxon>
    </lineage>
</organism>
<accession>A0A290X108</accession>
<dbReference type="SUPFAM" id="SSF53254">
    <property type="entry name" value="Phosphoglycerate mutase-like"/>
    <property type="match status" value="1"/>
</dbReference>
<evidence type="ECO:0000313" key="3">
    <source>
        <dbReference type="Proteomes" id="UP000218437"/>
    </source>
</evidence>
<dbReference type="InterPro" id="IPR029033">
    <property type="entry name" value="His_PPase_superfam"/>
</dbReference>
<protein>
    <submittedName>
        <fullName evidence="2">Histidine phosphatase family protein</fullName>
    </submittedName>
</protein>
<reference evidence="2 3" key="1">
    <citation type="submission" date="2017-09" db="EMBL/GenBank/DDBJ databases">
        <title>Complete genome sequence of Janthinobacterium svalbardensis PAMC 27463.</title>
        <authorList>
            <person name="Cho Y.-J."/>
            <person name="Cho A."/>
            <person name="Kim O.-S."/>
            <person name="Lee J.-I."/>
        </authorList>
    </citation>
    <scope>NUCLEOTIDE SEQUENCE [LARGE SCALE GENOMIC DNA]</scope>
    <source>
        <strain evidence="2 3">PAMC 27463</strain>
    </source>
</reference>
<dbReference type="AlphaFoldDB" id="A0A290X108"/>
<feature type="transmembrane region" description="Helical" evidence="1">
    <location>
        <begin position="95"/>
        <end position="114"/>
    </location>
</feature>
<keyword evidence="1" id="KW-0472">Membrane</keyword>
<dbReference type="EMBL" id="CP023422">
    <property type="protein sequence ID" value="ATD62658.1"/>
    <property type="molecule type" value="Genomic_DNA"/>
</dbReference>
<keyword evidence="1" id="KW-0812">Transmembrane</keyword>
<sequence>MRITLMRHGEPQLAKGGWIAPMQMGEWIDLYNQSLIKDNGIPAECAMAALSASTIVASTAPRACSSARALGDLPFMQEAMFTEAGLPFALWRAPWLPPAAWAAIFRLLWLFGYARGADSLTLSRRRARIAAERLVALAASGPVLLVGHGIMNRLIGKELQALGWLARNRQGSRYWSMGVYEL</sequence>
<gene>
    <name evidence="2" type="ORF">CNX70_22840</name>
</gene>